<comment type="caution">
    <text evidence="4">The sequence shown here is derived from an EMBL/GenBank/DDBJ whole genome shotgun (WGS) entry which is preliminary data.</text>
</comment>
<dbReference type="AlphaFoldDB" id="A0AAW1NH68"/>
<proteinExistence type="predicted"/>
<evidence type="ECO:0000256" key="1">
    <source>
        <dbReference type="PROSITE-ProRule" id="PRU00042"/>
    </source>
</evidence>
<evidence type="ECO:0000313" key="5">
    <source>
        <dbReference type="Proteomes" id="UP001443914"/>
    </source>
</evidence>
<keyword evidence="1" id="KW-0479">Metal-binding</keyword>
<dbReference type="PROSITE" id="PS00028">
    <property type="entry name" value="ZINC_FINGER_C2H2_1"/>
    <property type="match status" value="3"/>
</dbReference>
<feature type="region of interest" description="Disordered" evidence="2">
    <location>
        <begin position="79"/>
        <end position="107"/>
    </location>
</feature>
<gene>
    <name evidence="4" type="ORF">RND81_01G187900</name>
</gene>
<dbReference type="PROSITE" id="PS50157">
    <property type="entry name" value="ZINC_FINGER_C2H2_2"/>
    <property type="match status" value="3"/>
</dbReference>
<feature type="domain" description="C2H2-type" evidence="3">
    <location>
        <begin position="198"/>
        <end position="225"/>
    </location>
</feature>
<dbReference type="Proteomes" id="UP001443914">
    <property type="component" value="Unassembled WGS sequence"/>
</dbReference>
<organism evidence="4 5">
    <name type="scientific">Saponaria officinalis</name>
    <name type="common">Common soapwort</name>
    <name type="synonym">Lychnis saponaria</name>
    <dbReference type="NCBI Taxonomy" id="3572"/>
    <lineage>
        <taxon>Eukaryota</taxon>
        <taxon>Viridiplantae</taxon>
        <taxon>Streptophyta</taxon>
        <taxon>Embryophyta</taxon>
        <taxon>Tracheophyta</taxon>
        <taxon>Spermatophyta</taxon>
        <taxon>Magnoliopsida</taxon>
        <taxon>eudicotyledons</taxon>
        <taxon>Gunneridae</taxon>
        <taxon>Pentapetalae</taxon>
        <taxon>Caryophyllales</taxon>
        <taxon>Caryophyllaceae</taxon>
        <taxon>Caryophylleae</taxon>
        <taxon>Saponaria</taxon>
    </lineage>
</organism>
<feature type="compositionally biased region" description="Basic and acidic residues" evidence="2">
    <location>
        <begin position="80"/>
        <end position="90"/>
    </location>
</feature>
<dbReference type="EMBL" id="JBDFQZ010000001">
    <property type="protein sequence ID" value="KAK9757813.1"/>
    <property type="molecule type" value="Genomic_DNA"/>
</dbReference>
<keyword evidence="1" id="KW-0862">Zinc</keyword>
<evidence type="ECO:0000313" key="4">
    <source>
        <dbReference type="EMBL" id="KAK9757813.1"/>
    </source>
</evidence>
<sequence length="355" mass="40364">MEKHRCKLCYRKFSNGRALGGHMRSHMMNLQVSTKPESRPSYESFSSSSSSDSEPEEGEIVRDKLVGNLRKKPRKMVKFSFHDRGSDTESSKTVARRRSSRSRKIDSSSILDNDREYVNECYKNINNNIDDEQFGSSISEVTSEEDVAFCLMMMSRDTWNDNGHGYGYGSEYRYEPEKEFGKKTDTSNIVSMSHKKKYKCETCNKVFKSYQALGGHRASHKKTRVTVPENVCKDDDDNNVAAVVKDEEKKIHECPICFRVFASGQALGGHKRSHVIPNNSNIDNNNNNNQIKSRIIVQSPKKMKSLIEDEEVLIDLNLPAPVDDDDNDDDYYGDEFISQIDTTSGVSDVHLCSQS</sequence>
<dbReference type="Gene3D" id="3.30.160.60">
    <property type="entry name" value="Classic Zinc Finger"/>
    <property type="match status" value="1"/>
</dbReference>
<feature type="region of interest" description="Disordered" evidence="2">
    <location>
        <begin position="32"/>
        <end position="61"/>
    </location>
</feature>
<name>A0AAW1NH68_SAPOF</name>
<dbReference type="SMART" id="SM00355">
    <property type="entry name" value="ZnF_C2H2"/>
    <property type="match status" value="3"/>
</dbReference>
<dbReference type="GO" id="GO:0008270">
    <property type="term" value="F:zinc ion binding"/>
    <property type="evidence" value="ECO:0007669"/>
    <property type="project" value="UniProtKB-KW"/>
</dbReference>
<protein>
    <recommendedName>
        <fullName evidence="3">C2H2-type domain-containing protein</fullName>
    </recommendedName>
</protein>
<dbReference type="SUPFAM" id="SSF57667">
    <property type="entry name" value="beta-beta-alpha zinc fingers"/>
    <property type="match status" value="1"/>
</dbReference>
<dbReference type="PANTHER" id="PTHR46326:SF2">
    <property type="entry name" value="ZINC FINGER PROTEIN ZAT1-RELATED"/>
    <property type="match status" value="1"/>
</dbReference>
<dbReference type="InterPro" id="IPR044303">
    <property type="entry name" value="ZAT1/4/9"/>
</dbReference>
<dbReference type="GO" id="GO:0006355">
    <property type="term" value="P:regulation of DNA-templated transcription"/>
    <property type="evidence" value="ECO:0007669"/>
    <property type="project" value="InterPro"/>
</dbReference>
<dbReference type="InterPro" id="IPR036236">
    <property type="entry name" value="Znf_C2H2_sf"/>
</dbReference>
<dbReference type="Pfam" id="PF13912">
    <property type="entry name" value="zf-C2H2_6"/>
    <property type="match status" value="3"/>
</dbReference>
<feature type="domain" description="C2H2-type" evidence="3">
    <location>
        <begin position="252"/>
        <end position="274"/>
    </location>
</feature>
<feature type="domain" description="C2H2-type" evidence="3">
    <location>
        <begin position="4"/>
        <end position="26"/>
    </location>
</feature>
<dbReference type="InterPro" id="IPR013087">
    <property type="entry name" value="Znf_C2H2_type"/>
</dbReference>
<evidence type="ECO:0000259" key="3">
    <source>
        <dbReference type="PROSITE" id="PS50157"/>
    </source>
</evidence>
<keyword evidence="5" id="KW-1185">Reference proteome</keyword>
<evidence type="ECO:0000256" key="2">
    <source>
        <dbReference type="SAM" id="MobiDB-lite"/>
    </source>
</evidence>
<reference evidence="4" key="1">
    <citation type="submission" date="2024-03" db="EMBL/GenBank/DDBJ databases">
        <title>WGS assembly of Saponaria officinalis var. Norfolk2.</title>
        <authorList>
            <person name="Jenkins J."/>
            <person name="Shu S."/>
            <person name="Grimwood J."/>
            <person name="Barry K."/>
            <person name="Goodstein D."/>
            <person name="Schmutz J."/>
            <person name="Leebens-Mack J."/>
            <person name="Osbourn A."/>
        </authorList>
    </citation>
    <scope>NUCLEOTIDE SEQUENCE [LARGE SCALE GENOMIC DNA]</scope>
    <source>
        <strain evidence="4">JIC</strain>
    </source>
</reference>
<keyword evidence="1" id="KW-0863">Zinc-finger</keyword>
<feature type="compositionally biased region" description="Low complexity" evidence="2">
    <location>
        <begin position="39"/>
        <end position="52"/>
    </location>
</feature>
<accession>A0AAW1NH68</accession>
<dbReference type="PANTHER" id="PTHR46326">
    <property type="entry name" value="ZINC FINGER PROTEIN ZAT1-RELATED"/>
    <property type="match status" value="1"/>
</dbReference>